<proteinExistence type="predicted"/>
<accession>A0A8I3A5B0</accession>
<dbReference type="Proteomes" id="UP000683000">
    <property type="component" value="Unassembled WGS sequence"/>
</dbReference>
<evidence type="ECO:0000313" key="2">
    <source>
        <dbReference type="Proteomes" id="UP000683000"/>
    </source>
</evidence>
<dbReference type="OrthoDB" id="9991317at2759"/>
<sequence length="97" mass="10935">MPRIGTYAYDERVANAACQRPAAWIERNANNLDTKQYVTSVQPESSYGKTVTWDRGSWESFLAPLWKGIVKPVLDALAFSVRDLTLPRFTADLLICV</sequence>
<gene>
    <name evidence="1" type="ORF">JVT61DRAFT_10647</name>
</gene>
<keyword evidence="2" id="KW-1185">Reference proteome</keyword>
<name>A0A8I3A5B0_9AGAM</name>
<comment type="caution">
    <text evidence="1">The sequence shown here is derived from an EMBL/GenBank/DDBJ whole genome shotgun (WGS) entry which is preliminary data.</text>
</comment>
<organism evidence="1 2">
    <name type="scientific">Boletus reticuloceps</name>
    <dbReference type="NCBI Taxonomy" id="495285"/>
    <lineage>
        <taxon>Eukaryota</taxon>
        <taxon>Fungi</taxon>
        <taxon>Dikarya</taxon>
        <taxon>Basidiomycota</taxon>
        <taxon>Agaricomycotina</taxon>
        <taxon>Agaricomycetes</taxon>
        <taxon>Agaricomycetidae</taxon>
        <taxon>Boletales</taxon>
        <taxon>Boletineae</taxon>
        <taxon>Boletaceae</taxon>
        <taxon>Boletoideae</taxon>
        <taxon>Boletus</taxon>
    </lineage>
</organism>
<dbReference type="EMBL" id="JAGFBS010000040">
    <property type="protein sequence ID" value="KAG6371106.1"/>
    <property type="molecule type" value="Genomic_DNA"/>
</dbReference>
<reference evidence="1" key="1">
    <citation type="submission" date="2021-03" db="EMBL/GenBank/DDBJ databases">
        <title>Evolutionary innovations through gain and loss of genes in the ectomycorrhizal Boletales.</title>
        <authorList>
            <person name="Wu G."/>
            <person name="Miyauchi S."/>
            <person name="Morin E."/>
            <person name="Yang Z.-L."/>
            <person name="Xu J."/>
            <person name="Martin F.M."/>
        </authorList>
    </citation>
    <scope>NUCLEOTIDE SEQUENCE</scope>
    <source>
        <strain evidence="1">BR01</strain>
    </source>
</reference>
<protein>
    <submittedName>
        <fullName evidence="1">Uncharacterized protein</fullName>
    </submittedName>
</protein>
<evidence type="ECO:0000313" key="1">
    <source>
        <dbReference type="EMBL" id="KAG6371106.1"/>
    </source>
</evidence>
<dbReference type="AlphaFoldDB" id="A0A8I3A5B0"/>